<dbReference type="OrthoDB" id="5242012at2"/>
<feature type="transmembrane region" description="Helical" evidence="1">
    <location>
        <begin position="63"/>
        <end position="83"/>
    </location>
</feature>
<feature type="transmembrane region" description="Helical" evidence="1">
    <location>
        <begin position="166"/>
        <end position="187"/>
    </location>
</feature>
<keyword evidence="1" id="KW-1133">Transmembrane helix</keyword>
<proteinExistence type="predicted"/>
<accession>A0A5C8HM20</accession>
<keyword evidence="1" id="KW-0812">Transmembrane</keyword>
<dbReference type="Proteomes" id="UP000321196">
    <property type="component" value="Unassembled WGS sequence"/>
</dbReference>
<keyword evidence="4" id="KW-1185">Reference proteome</keyword>
<dbReference type="InterPro" id="IPR025828">
    <property type="entry name" value="Put_sensor_dom"/>
</dbReference>
<evidence type="ECO:0000256" key="1">
    <source>
        <dbReference type="SAM" id="Phobius"/>
    </source>
</evidence>
<sequence>MCFDGDACESVTRAAGSTACSVSKMTDEGRTQWPAEFRPFARPFRPVAYAATGMIWGLPFANVWLALILLPLVPVLGIFVSAVERRRVAILGMPTIPSSHIPIPREERRRWLSIRLREPITWREAVLTLMASAMGFATGALVAFGVPLGFVFLLAPGFESSDGSGAIIMVPVILVAMVYGCACVTWAQYTLTRKIFAPFIPSPPEIPRPPRY</sequence>
<dbReference type="EMBL" id="VRSW01000005">
    <property type="protein sequence ID" value="TXK02991.1"/>
    <property type="molecule type" value="Genomic_DNA"/>
</dbReference>
<keyword evidence="1" id="KW-0472">Membrane</keyword>
<reference evidence="3 4" key="1">
    <citation type="submission" date="2019-08" db="EMBL/GenBank/DDBJ databases">
        <authorList>
            <person name="Dong K."/>
        </authorList>
    </citation>
    <scope>NUCLEOTIDE SEQUENCE [LARGE SCALE GENOMIC DNA]</scope>
    <source>
        <strain evidence="3 4">M4-8</strain>
    </source>
</reference>
<feature type="transmembrane region" description="Helical" evidence="1">
    <location>
        <begin position="125"/>
        <end position="154"/>
    </location>
</feature>
<dbReference type="Pfam" id="PF13796">
    <property type="entry name" value="Sensor"/>
    <property type="match status" value="1"/>
</dbReference>
<protein>
    <recommendedName>
        <fullName evidence="2">Putative sensor domain-containing protein</fullName>
    </recommendedName>
</protein>
<name>A0A5C8HM20_9MICO</name>
<gene>
    <name evidence="3" type="ORF">FVP60_11895</name>
</gene>
<evidence type="ECO:0000313" key="3">
    <source>
        <dbReference type="EMBL" id="TXK02991.1"/>
    </source>
</evidence>
<organism evidence="3 4">
    <name type="scientific">Microbacterium mitrae</name>
    <dbReference type="NCBI Taxonomy" id="664640"/>
    <lineage>
        <taxon>Bacteria</taxon>
        <taxon>Bacillati</taxon>
        <taxon>Actinomycetota</taxon>
        <taxon>Actinomycetes</taxon>
        <taxon>Micrococcales</taxon>
        <taxon>Microbacteriaceae</taxon>
        <taxon>Microbacterium</taxon>
    </lineage>
</organism>
<evidence type="ECO:0000259" key="2">
    <source>
        <dbReference type="Pfam" id="PF13796"/>
    </source>
</evidence>
<feature type="domain" description="Putative sensor" evidence="2">
    <location>
        <begin position="48"/>
        <end position="191"/>
    </location>
</feature>
<comment type="caution">
    <text evidence="3">The sequence shown here is derived from an EMBL/GenBank/DDBJ whole genome shotgun (WGS) entry which is preliminary data.</text>
</comment>
<dbReference type="AlphaFoldDB" id="A0A5C8HM20"/>
<evidence type="ECO:0000313" key="4">
    <source>
        <dbReference type="Proteomes" id="UP000321196"/>
    </source>
</evidence>